<feature type="transmembrane region" description="Helical" evidence="5">
    <location>
        <begin position="245"/>
        <end position="266"/>
    </location>
</feature>
<sequence>MSSAQADSTNSLLLNALAGLLVAVTFTLSLVPLSLSFGSVSTDPNFADGSSFRQILLLLLFSTAIWVLYLQGPTALNRLRRLNPFLLLLIAYCAVSAVWSPFPVVTLKRTFVFAGLALIGLAISPPTASFEHFLRVMRWTLTIVCLLSALMALALPSIGVDYILGGAWRGITWQKNTLGSTASYAALLWFRQWMVHGGHRSSTLLALLFCLVVLVMAKSSTALLMTVLGLGTYILFHRQWFRGRYLGFIIALLALTALGLSLHFFYVSMGRMLEWRDVAAPIAALFGKGIDLTGRTDIWRYTLLAIQQHPILGIGYGAFWLGEGSPSQYIIDSLGWVLTHSHNGYLDAWNELGIAGCIILFATLVWYGITIVRLSYFAREASAIHSMFFVIFLTSNLSETSLLNSTAFPNILFIYCCVLAPFQLTITRRRSLTSSSSTSS</sequence>
<feature type="domain" description="O-antigen ligase-related" evidence="6">
    <location>
        <begin position="205"/>
        <end position="361"/>
    </location>
</feature>
<proteinExistence type="predicted"/>
<feature type="transmembrane region" description="Helical" evidence="5">
    <location>
        <begin position="82"/>
        <end position="99"/>
    </location>
</feature>
<keyword evidence="7" id="KW-0436">Ligase</keyword>
<evidence type="ECO:0000313" key="8">
    <source>
        <dbReference type="Proteomes" id="UP000776983"/>
    </source>
</evidence>
<name>A0ABS8CEU9_9BURK</name>
<evidence type="ECO:0000313" key="7">
    <source>
        <dbReference type="EMBL" id="MCB5364548.1"/>
    </source>
</evidence>
<keyword evidence="8" id="KW-1185">Reference proteome</keyword>
<evidence type="ECO:0000256" key="5">
    <source>
        <dbReference type="SAM" id="Phobius"/>
    </source>
</evidence>
<dbReference type="Pfam" id="PF04932">
    <property type="entry name" value="Wzy_C"/>
    <property type="match status" value="1"/>
</dbReference>
<feature type="transmembrane region" description="Helical" evidence="5">
    <location>
        <begin position="203"/>
        <end position="236"/>
    </location>
</feature>
<dbReference type="PANTHER" id="PTHR37422:SF17">
    <property type="entry name" value="O-ANTIGEN LIGASE"/>
    <property type="match status" value="1"/>
</dbReference>
<feature type="transmembrane region" description="Helical" evidence="5">
    <location>
        <begin position="111"/>
        <end position="128"/>
    </location>
</feature>
<dbReference type="GO" id="GO:0016874">
    <property type="term" value="F:ligase activity"/>
    <property type="evidence" value="ECO:0007669"/>
    <property type="project" value="UniProtKB-KW"/>
</dbReference>
<keyword evidence="4 5" id="KW-0472">Membrane</keyword>
<keyword evidence="2 5" id="KW-0812">Transmembrane</keyword>
<comment type="subcellular location">
    <subcellularLocation>
        <location evidence="1">Membrane</location>
        <topology evidence="1">Multi-pass membrane protein</topology>
    </subcellularLocation>
</comment>
<evidence type="ECO:0000256" key="3">
    <source>
        <dbReference type="ARBA" id="ARBA00022989"/>
    </source>
</evidence>
<feature type="transmembrane region" description="Helical" evidence="5">
    <location>
        <begin position="51"/>
        <end position="70"/>
    </location>
</feature>
<comment type="caution">
    <text evidence="7">The sequence shown here is derived from an EMBL/GenBank/DDBJ whole genome shotgun (WGS) entry which is preliminary data.</text>
</comment>
<feature type="transmembrane region" description="Helical" evidence="5">
    <location>
        <begin position="12"/>
        <end position="31"/>
    </location>
</feature>
<dbReference type="Proteomes" id="UP000776983">
    <property type="component" value="Unassembled WGS sequence"/>
</dbReference>
<gene>
    <name evidence="7" type="ORF">H0484_12405</name>
</gene>
<keyword evidence="3 5" id="KW-1133">Transmembrane helix</keyword>
<dbReference type="PANTHER" id="PTHR37422">
    <property type="entry name" value="TEICHURONIC ACID BIOSYNTHESIS PROTEIN TUAE"/>
    <property type="match status" value="1"/>
</dbReference>
<feature type="transmembrane region" description="Helical" evidence="5">
    <location>
        <begin position="376"/>
        <end position="395"/>
    </location>
</feature>
<evidence type="ECO:0000259" key="6">
    <source>
        <dbReference type="Pfam" id="PF04932"/>
    </source>
</evidence>
<dbReference type="EMBL" id="JACDXW010000006">
    <property type="protein sequence ID" value="MCB5364548.1"/>
    <property type="molecule type" value="Genomic_DNA"/>
</dbReference>
<evidence type="ECO:0000256" key="2">
    <source>
        <dbReference type="ARBA" id="ARBA00022692"/>
    </source>
</evidence>
<dbReference type="RefSeq" id="WP_226954961.1">
    <property type="nucleotide sequence ID" value="NZ_JACDXW010000006.1"/>
</dbReference>
<evidence type="ECO:0000256" key="1">
    <source>
        <dbReference type="ARBA" id="ARBA00004141"/>
    </source>
</evidence>
<evidence type="ECO:0000256" key="4">
    <source>
        <dbReference type="ARBA" id="ARBA00023136"/>
    </source>
</evidence>
<dbReference type="InterPro" id="IPR051533">
    <property type="entry name" value="WaaL-like"/>
</dbReference>
<dbReference type="InterPro" id="IPR007016">
    <property type="entry name" value="O-antigen_ligase-rel_domated"/>
</dbReference>
<feature type="transmembrane region" description="Helical" evidence="5">
    <location>
        <begin position="140"/>
        <end position="164"/>
    </location>
</feature>
<feature type="transmembrane region" description="Helical" evidence="5">
    <location>
        <begin position="352"/>
        <end position="369"/>
    </location>
</feature>
<protein>
    <submittedName>
        <fullName evidence="7">O-antigen ligase family protein</fullName>
    </submittedName>
</protein>
<feature type="transmembrane region" description="Helical" evidence="5">
    <location>
        <begin position="407"/>
        <end position="426"/>
    </location>
</feature>
<accession>A0ABS8CEU9</accession>
<organism evidence="7 8">
    <name type="scientific">Mesopusillimonas faecipullorum</name>
    <dbReference type="NCBI Taxonomy" id="2755040"/>
    <lineage>
        <taxon>Bacteria</taxon>
        <taxon>Pseudomonadati</taxon>
        <taxon>Pseudomonadota</taxon>
        <taxon>Betaproteobacteria</taxon>
        <taxon>Burkholderiales</taxon>
        <taxon>Alcaligenaceae</taxon>
        <taxon>Mesopusillimonas</taxon>
    </lineage>
</organism>
<reference evidence="7 8" key="1">
    <citation type="submission" date="2020-07" db="EMBL/GenBank/DDBJ databases">
        <title>Pusillimonas sp. nov., isolated from poultry manure in Taiwan.</title>
        <authorList>
            <person name="Lin S.-Y."/>
            <person name="Tang Y.-S."/>
            <person name="Young C.-C."/>
        </authorList>
    </citation>
    <scope>NUCLEOTIDE SEQUENCE [LARGE SCALE GENOMIC DNA]</scope>
    <source>
        <strain evidence="7 8">CC-YST705</strain>
    </source>
</reference>